<dbReference type="Proteomes" id="UP000239863">
    <property type="component" value="Unassembled WGS sequence"/>
</dbReference>
<organism evidence="1 2">
    <name type="scientific">Clostridium algidicarnis DSM 15099</name>
    <dbReference type="NCBI Taxonomy" id="1121295"/>
    <lineage>
        <taxon>Bacteria</taxon>
        <taxon>Bacillati</taxon>
        <taxon>Bacillota</taxon>
        <taxon>Clostridia</taxon>
        <taxon>Eubacteriales</taxon>
        <taxon>Clostridiaceae</taxon>
        <taxon>Clostridium</taxon>
    </lineage>
</organism>
<keyword evidence="1" id="KW-0282">Flagellum</keyword>
<dbReference type="STRING" id="37659.GCA_000703125_02791"/>
<accession>A0A2S6G153</accession>
<name>A0A2S6G153_9CLOT</name>
<dbReference type="OrthoDB" id="165650at2"/>
<dbReference type="AlphaFoldDB" id="A0A2S6G153"/>
<comment type="caution">
    <text evidence="1">The sequence shown here is derived from an EMBL/GenBank/DDBJ whole genome shotgun (WGS) entry which is preliminary data.</text>
</comment>
<keyword evidence="1" id="KW-0969">Cilium</keyword>
<dbReference type="Pfam" id="PF12611">
    <property type="entry name" value="Flagellar_put"/>
    <property type="match status" value="1"/>
</dbReference>
<protein>
    <submittedName>
        <fullName evidence="1">Flagellar operon protein</fullName>
    </submittedName>
</protein>
<gene>
    <name evidence="1" type="ORF">BD821_101166</name>
</gene>
<evidence type="ECO:0000313" key="2">
    <source>
        <dbReference type="Proteomes" id="UP000239863"/>
    </source>
</evidence>
<dbReference type="EMBL" id="PTIS01000001">
    <property type="protein sequence ID" value="PPK49505.1"/>
    <property type="molecule type" value="Genomic_DNA"/>
</dbReference>
<proteinExistence type="predicted"/>
<keyword evidence="1" id="KW-0966">Cell projection</keyword>
<dbReference type="InterPro" id="IPR013367">
    <property type="entry name" value="Flagellar_put"/>
</dbReference>
<evidence type="ECO:0000313" key="1">
    <source>
        <dbReference type="EMBL" id="PPK49505.1"/>
    </source>
</evidence>
<reference evidence="1 2" key="1">
    <citation type="submission" date="2018-02" db="EMBL/GenBank/DDBJ databases">
        <title>Genomic Encyclopedia of Archaeal and Bacterial Type Strains, Phase II (KMG-II): from individual species to whole genera.</title>
        <authorList>
            <person name="Goeker M."/>
        </authorList>
    </citation>
    <scope>NUCLEOTIDE SEQUENCE [LARGE SCALE GENOMIC DNA]</scope>
    <source>
        <strain evidence="1 2">DSM 15099</strain>
    </source>
</reference>
<sequence length="131" mass="15081">MSYRIINGKPYLIDDLQSYKSKEVAKKVSNNKELSDSKSFKEVLELNIQKDIKISNHASERMKDLNLNHIDMENIKEGINKAEKKGSKNSLILYKDMAFVTSVQNRTIITVVDKERTKENVFTNIDSVVML</sequence>
<dbReference type="RefSeq" id="WP_104408892.1">
    <property type="nucleotide sequence ID" value="NZ_PTIS01000001.1"/>
</dbReference>
<dbReference type="NCBIfam" id="TIGR02530">
    <property type="entry name" value="flg_new"/>
    <property type="match status" value="1"/>
</dbReference>